<protein>
    <submittedName>
        <fullName evidence="4">Glycosyl transferase</fullName>
    </submittedName>
</protein>
<dbReference type="Pfam" id="PF00535">
    <property type="entry name" value="Glycos_transf_2"/>
    <property type="match status" value="1"/>
</dbReference>
<reference evidence="4 5" key="1">
    <citation type="journal article" date="2016" name="Eur. J. Clin. Microbiol. Infect. Dis.">
        <title>Whole genome sequencing as a tool for phylogenetic analysis of clinical strains of Mitis group streptococci.</title>
        <authorList>
            <person name="Rasmussen L.H."/>
            <person name="Dargis R."/>
            <person name="Hojholt K."/>
            <person name="Christensen J.J."/>
            <person name="Skovgaard O."/>
            <person name="Justesen U.S."/>
            <person name="Rosenvinge F.S."/>
            <person name="Moser C."/>
            <person name="Lukjancenko O."/>
            <person name="Rasmussen S."/>
            <person name="Nielsen X.C."/>
        </authorList>
    </citation>
    <scope>NUCLEOTIDE SEQUENCE [LARGE SCALE GENOMIC DNA]</scope>
    <source>
        <strain evidence="4 5">RH_12363_08</strain>
    </source>
</reference>
<dbReference type="EMBL" id="NCVJ01000021">
    <property type="protein sequence ID" value="ORO97175.1"/>
    <property type="molecule type" value="Genomic_DNA"/>
</dbReference>
<evidence type="ECO:0000313" key="4">
    <source>
        <dbReference type="EMBL" id="ORO97175.1"/>
    </source>
</evidence>
<proteinExistence type="predicted"/>
<keyword evidence="1" id="KW-0328">Glycosyltransferase</keyword>
<dbReference type="AlphaFoldDB" id="A0A1X1KCN4"/>
<accession>A0A1X1KCN4</accession>
<gene>
    <name evidence="4" type="ORF">B7696_06735</name>
</gene>
<name>A0A1X1KCN4_STRMT</name>
<organism evidence="4 5">
    <name type="scientific">Streptococcus mitis</name>
    <dbReference type="NCBI Taxonomy" id="28037"/>
    <lineage>
        <taxon>Bacteria</taxon>
        <taxon>Bacillati</taxon>
        <taxon>Bacillota</taxon>
        <taxon>Bacilli</taxon>
        <taxon>Lactobacillales</taxon>
        <taxon>Streptococcaceae</taxon>
        <taxon>Streptococcus</taxon>
        <taxon>Streptococcus mitis group</taxon>
    </lineage>
</organism>
<dbReference type="CDD" id="cd00761">
    <property type="entry name" value="Glyco_tranf_GTA_type"/>
    <property type="match status" value="1"/>
</dbReference>
<dbReference type="Proteomes" id="UP000193234">
    <property type="component" value="Unassembled WGS sequence"/>
</dbReference>
<dbReference type="Gene3D" id="3.90.550.10">
    <property type="entry name" value="Spore Coat Polysaccharide Biosynthesis Protein SpsA, Chain A"/>
    <property type="match status" value="2"/>
</dbReference>
<sequence length="698" mass="81679">MDDKITVIVPVYNVESYLRKCLDSIIAQTYKNIEIVVVNDGSTDASAEICKEFVEIDHRIIYIEQENSGLSAARNTGLENMSGDYVTFVDSDDWIELDYVETLYKKITQYQADIAVGNYYSFNESEGMFYFHILGDSYYEKVYDNISIFENLYESQEMKNFALISAWGKLYKAGLFEQLRFDIGKLGEDGYLNQKIYLLAEKIVYIHKGIYSYRIRNNSLSRTWTEKWMHALVNSMSERITLLANLGYPLEKHLAIYRQMLEGSLSNGKVSGLEETPTYKKFETKKYLLDKLEKINNTQKKAVVLAANYAYVDQVLTTIKSICYHNRSIRFYLINSDFPNEWIKQINKRLEKFDSEMINCRVTSEQISRYKTDISYTVFLRYFVADFVKEDKALYVDCDLVVTKNLDDLFATDLQDYPLAAVRDFGGRAYFGREIFNAGVLLINNDLWKQEQMTQRLIDLTNEWHDKVDQADQSILNMLFEHKWLELDFDYNHIVIHKQFTDYQLPAGQDYPGIIHYLSHRKPWKNLAAQTYRDVWWYYHNLEWTELGQNHHLHPLQKSHLYPVKEPFTCLIYTASDHIEQIETLVQSLPDIQFKIAARVMVSDRLAQMTVYPNVTIFNGIHYLVDVDNELVETSQVLLDINHGEKTEEILNQFAILGKPILSFENTKSYEAGQKVYAVDQVQAMIEKLREVEDRHGV</sequence>
<evidence type="ECO:0000256" key="1">
    <source>
        <dbReference type="ARBA" id="ARBA00022676"/>
    </source>
</evidence>
<evidence type="ECO:0000256" key="2">
    <source>
        <dbReference type="ARBA" id="ARBA00022679"/>
    </source>
</evidence>
<dbReference type="InterPro" id="IPR002495">
    <property type="entry name" value="Glyco_trans_8"/>
</dbReference>
<dbReference type="RefSeq" id="WP_084862875.1">
    <property type="nucleotide sequence ID" value="NZ_JALDWD010000002.1"/>
</dbReference>
<feature type="domain" description="Glycosyltransferase 2-like" evidence="3">
    <location>
        <begin position="6"/>
        <end position="135"/>
    </location>
</feature>
<dbReference type="InterPro" id="IPR029044">
    <property type="entry name" value="Nucleotide-diphossugar_trans"/>
</dbReference>
<comment type="caution">
    <text evidence="4">The sequence shown here is derived from an EMBL/GenBank/DDBJ whole genome shotgun (WGS) entry which is preliminary data.</text>
</comment>
<dbReference type="PANTHER" id="PTHR22916">
    <property type="entry name" value="GLYCOSYLTRANSFERASE"/>
    <property type="match status" value="1"/>
</dbReference>
<evidence type="ECO:0000313" key="5">
    <source>
        <dbReference type="Proteomes" id="UP000193234"/>
    </source>
</evidence>
<dbReference type="CDD" id="cd04194">
    <property type="entry name" value="GT8_A4GalT_like"/>
    <property type="match status" value="1"/>
</dbReference>
<dbReference type="SUPFAM" id="SSF53448">
    <property type="entry name" value="Nucleotide-diphospho-sugar transferases"/>
    <property type="match status" value="2"/>
</dbReference>
<dbReference type="PANTHER" id="PTHR22916:SF51">
    <property type="entry name" value="GLYCOSYLTRANSFERASE EPSH-RELATED"/>
    <property type="match status" value="1"/>
</dbReference>
<dbReference type="GO" id="GO:0016757">
    <property type="term" value="F:glycosyltransferase activity"/>
    <property type="evidence" value="ECO:0007669"/>
    <property type="project" value="UniProtKB-KW"/>
</dbReference>
<keyword evidence="2 4" id="KW-0808">Transferase</keyword>
<dbReference type="Pfam" id="PF01501">
    <property type="entry name" value="Glyco_transf_8"/>
    <property type="match status" value="1"/>
</dbReference>
<dbReference type="InterPro" id="IPR001173">
    <property type="entry name" value="Glyco_trans_2-like"/>
</dbReference>
<evidence type="ECO:0000259" key="3">
    <source>
        <dbReference type="Pfam" id="PF00535"/>
    </source>
</evidence>